<dbReference type="PANTHER" id="PTHR33545:SF5">
    <property type="entry name" value="UPF0750 MEMBRANE PROTEIN YITT"/>
    <property type="match status" value="1"/>
</dbReference>
<dbReference type="HOGENOM" id="CLU_063199_1_1_0"/>
<evidence type="ECO:0000259" key="7">
    <source>
        <dbReference type="Pfam" id="PF10035"/>
    </source>
</evidence>
<sequence length="299" mass="33039">MKGFFQGFLKESFFRLVFGIRKEWRTFLAVTAGDVLIAFAMVVFVMPNRFPDLGVAGLSVLSNYIWGISPAWVLLTANGALMAWAWRELSPRFVIWTGYSVSLIAFLVKVFEFIPQLNLEDKFMAAVLAGVIKGLGTGIIFRAGGSTGGIDIPGMALRKRYGIEMGQFSICVNTLILGFSAFIVGIQASIYGVVALYVYGIVVDNTSRSFDRRKQVFIITNYPHEISEFITKDLGRGVTLLQGEGGFSGQERTVLLALLEPRQMVTLKHFLAAKDPKAFMSVNDASEVLGKGFKSWENL</sequence>
<dbReference type="PIRSF" id="PIRSF006483">
    <property type="entry name" value="Membrane_protein_YitT"/>
    <property type="match status" value="1"/>
</dbReference>
<dbReference type="InterPro" id="IPR015867">
    <property type="entry name" value="N-reg_PII/ATP_PRibTrfase_C"/>
</dbReference>
<dbReference type="GO" id="GO:0005886">
    <property type="term" value="C:plasma membrane"/>
    <property type="evidence" value="ECO:0007669"/>
    <property type="project" value="UniProtKB-SubCell"/>
</dbReference>
<proteinExistence type="predicted"/>
<keyword evidence="3 6" id="KW-0812">Transmembrane</keyword>
<dbReference type="Pfam" id="PF10035">
    <property type="entry name" value="DUF2179"/>
    <property type="match status" value="1"/>
</dbReference>
<gene>
    <name evidence="8" type="ordered locus">Amico_1645</name>
</gene>
<feature type="transmembrane region" description="Helical" evidence="6">
    <location>
        <begin position="64"/>
        <end position="86"/>
    </location>
</feature>
<comment type="subcellular location">
    <subcellularLocation>
        <location evidence="1">Cell membrane</location>
        <topology evidence="1">Multi-pass membrane protein</topology>
    </subcellularLocation>
</comment>
<evidence type="ECO:0000313" key="8">
    <source>
        <dbReference type="EMBL" id="ADE57761.1"/>
    </source>
</evidence>
<dbReference type="InterPro" id="IPR003740">
    <property type="entry name" value="YitT"/>
</dbReference>
<dbReference type="Pfam" id="PF02588">
    <property type="entry name" value="YitT_membrane"/>
    <property type="match status" value="1"/>
</dbReference>
<dbReference type="CDD" id="cd16380">
    <property type="entry name" value="YitT_C"/>
    <property type="match status" value="1"/>
</dbReference>
<dbReference type="Gene3D" id="3.30.70.120">
    <property type="match status" value="1"/>
</dbReference>
<dbReference type="PANTHER" id="PTHR33545">
    <property type="entry name" value="UPF0750 MEMBRANE PROTEIN YITT-RELATED"/>
    <property type="match status" value="1"/>
</dbReference>
<feature type="transmembrane region" description="Helical" evidence="6">
    <location>
        <begin position="24"/>
        <end position="44"/>
    </location>
</feature>
<dbReference type="InterPro" id="IPR019264">
    <property type="entry name" value="DUF2179"/>
</dbReference>
<evidence type="ECO:0000256" key="6">
    <source>
        <dbReference type="SAM" id="Phobius"/>
    </source>
</evidence>
<dbReference type="RefSeq" id="WP_013049023.1">
    <property type="nucleotide sequence ID" value="NC_014011.1"/>
</dbReference>
<dbReference type="Proteomes" id="UP000002366">
    <property type="component" value="Chromosome"/>
</dbReference>
<feature type="transmembrane region" description="Helical" evidence="6">
    <location>
        <begin position="93"/>
        <end position="111"/>
    </location>
</feature>
<evidence type="ECO:0000256" key="3">
    <source>
        <dbReference type="ARBA" id="ARBA00022692"/>
    </source>
</evidence>
<protein>
    <recommendedName>
        <fullName evidence="7">DUF2179 domain-containing protein</fullName>
    </recommendedName>
</protein>
<evidence type="ECO:0000256" key="5">
    <source>
        <dbReference type="ARBA" id="ARBA00023136"/>
    </source>
</evidence>
<evidence type="ECO:0000256" key="1">
    <source>
        <dbReference type="ARBA" id="ARBA00004651"/>
    </source>
</evidence>
<name>D5EGS9_AMICL</name>
<accession>D5EGS9</accession>
<feature type="domain" description="DUF2179" evidence="7">
    <location>
        <begin position="236"/>
        <end position="290"/>
    </location>
</feature>
<evidence type="ECO:0000256" key="4">
    <source>
        <dbReference type="ARBA" id="ARBA00022989"/>
    </source>
</evidence>
<evidence type="ECO:0000256" key="2">
    <source>
        <dbReference type="ARBA" id="ARBA00022475"/>
    </source>
</evidence>
<reference evidence="8 9" key="1">
    <citation type="journal article" date="2010" name="Stand. Genomic Sci.">
        <title>Complete genome sequence of Aminobacterium colombiense type strain (ALA-1).</title>
        <authorList>
            <person name="Chertkov O."/>
            <person name="Sikorski J."/>
            <person name="Brambilla E."/>
            <person name="Lapidus A."/>
            <person name="Copeland A."/>
            <person name="Glavina Del Rio T."/>
            <person name="Nolan M."/>
            <person name="Lucas S."/>
            <person name="Tice H."/>
            <person name="Cheng J.F."/>
            <person name="Han C."/>
            <person name="Detter J.C."/>
            <person name="Bruce D."/>
            <person name="Tapia R."/>
            <person name="Goodwin L."/>
            <person name="Pitluck S."/>
            <person name="Liolios K."/>
            <person name="Ivanova N."/>
            <person name="Mavromatis K."/>
            <person name="Ovchinnikova G."/>
            <person name="Pati A."/>
            <person name="Chen A."/>
            <person name="Palaniappan K."/>
            <person name="Land M."/>
            <person name="Hauser L."/>
            <person name="Chang Y.J."/>
            <person name="Jeffries C.D."/>
            <person name="Spring S."/>
            <person name="Rohde M."/>
            <person name="Goker M."/>
            <person name="Bristow J."/>
            <person name="Eisen J.A."/>
            <person name="Markowitz V."/>
            <person name="Hugenholtz P."/>
            <person name="Kyrpides N.C."/>
            <person name="Klenk H.P."/>
        </authorList>
    </citation>
    <scope>NUCLEOTIDE SEQUENCE [LARGE SCALE GENOMIC DNA]</scope>
    <source>
        <strain evidence="9">DSM 12261 / ALA-1</strain>
    </source>
</reference>
<dbReference type="KEGG" id="aco:Amico_1645"/>
<keyword evidence="2" id="KW-1003">Cell membrane</keyword>
<dbReference type="eggNOG" id="COG1284">
    <property type="taxonomic scope" value="Bacteria"/>
</dbReference>
<evidence type="ECO:0000313" key="9">
    <source>
        <dbReference type="Proteomes" id="UP000002366"/>
    </source>
</evidence>
<dbReference type="STRING" id="572547.Amico_1645"/>
<keyword evidence="5 6" id="KW-0472">Membrane</keyword>
<dbReference type="InterPro" id="IPR051461">
    <property type="entry name" value="UPF0750_membrane"/>
</dbReference>
<dbReference type="AlphaFoldDB" id="D5EGS9"/>
<organism evidence="8 9">
    <name type="scientific">Aminobacterium colombiense (strain DSM 12261 / ALA-1)</name>
    <dbReference type="NCBI Taxonomy" id="572547"/>
    <lineage>
        <taxon>Bacteria</taxon>
        <taxon>Thermotogati</taxon>
        <taxon>Synergistota</taxon>
        <taxon>Synergistia</taxon>
        <taxon>Synergistales</taxon>
        <taxon>Aminobacteriaceae</taxon>
        <taxon>Aminobacterium</taxon>
    </lineage>
</organism>
<dbReference type="EMBL" id="CP001997">
    <property type="protein sequence ID" value="ADE57761.1"/>
    <property type="molecule type" value="Genomic_DNA"/>
</dbReference>
<feature type="transmembrane region" description="Helical" evidence="6">
    <location>
        <begin position="190"/>
        <end position="207"/>
    </location>
</feature>
<keyword evidence="4 6" id="KW-1133">Transmembrane helix</keyword>
<keyword evidence="9" id="KW-1185">Reference proteome</keyword>